<feature type="compositionally biased region" description="Low complexity" evidence="1">
    <location>
        <begin position="217"/>
        <end position="236"/>
    </location>
</feature>
<gene>
    <name evidence="2" type="ORF">AMSG_00255</name>
</gene>
<keyword evidence="3" id="KW-1185">Reference proteome</keyword>
<dbReference type="RefSeq" id="XP_013763114.1">
    <property type="nucleotide sequence ID" value="XM_013907660.1"/>
</dbReference>
<reference evidence="2 3" key="1">
    <citation type="submission" date="2010-05" db="EMBL/GenBank/DDBJ databases">
        <title>The Genome Sequence of Thecamonas trahens ATCC 50062.</title>
        <authorList>
            <consortium name="The Broad Institute Genome Sequencing Platform"/>
            <person name="Russ C."/>
            <person name="Cuomo C."/>
            <person name="Shea T."/>
            <person name="Young S.K."/>
            <person name="Zeng Q."/>
            <person name="Koehrsen M."/>
            <person name="Haas B."/>
            <person name="Borodovsky M."/>
            <person name="Guigo R."/>
            <person name="Alvarado L."/>
            <person name="Berlin A."/>
            <person name="Bochicchio J."/>
            <person name="Borenstein D."/>
            <person name="Chapman S."/>
            <person name="Chen Z."/>
            <person name="Freedman E."/>
            <person name="Gellesch M."/>
            <person name="Goldberg J."/>
            <person name="Griggs A."/>
            <person name="Gujja S."/>
            <person name="Heilman E."/>
            <person name="Heiman D."/>
            <person name="Hepburn T."/>
            <person name="Howarth C."/>
            <person name="Jen D."/>
            <person name="Larson L."/>
            <person name="Mehta T."/>
            <person name="Park D."/>
            <person name="Pearson M."/>
            <person name="Roberts A."/>
            <person name="Saif S."/>
            <person name="Shenoy N."/>
            <person name="Sisk P."/>
            <person name="Stolte C."/>
            <person name="Sykes S."/>
            <person name="Thomson T."/>
            <person name="Walk T."/>
            <person name="White J."/>
            <person name="Yandava C."/>
            <person name="Burger G."/>
            <person name="Gray M.W."/>
            <person name="Holland P.W.H."/>
            <person name="King N."/>
            <person name="Lang F.B.F."/>
            <person name="Roger A.J."/>
            <person name="Ruiz-Trillo I."/>
            <person name="Lander E."/>
            <person name="Nusbaum C."/>
        </authorList>
    </citation>
    <scope>NUCLEOTIDE SEQUENCE [LARGE SCALE GENOMIC DNA]</scope>
    <source>
        <strain evidence="2 3">ATCC 50062</strain>
    </source>
</reference>
<evidence type="ECO:0000256" key="1">
    <source>
        <dbReference type="SAM" id="MobiDB-lite"/>
    </source>
</evidence>
<dbReference type="InterPro" id="IPR011992">
    <property type="entry name" value="EF-hand-dom_pair"/>
</dbReference>
<protein>
    <recommendedName>
        <fullName evidence="4">EF-hand domain-containing protein</fullName>
    </recommendedName>
</protein>
<dbReference type="EMBL" id="GL349433">
    <property type="protein sequence ID" value="KNC46137.1"/>
    <property type="molecule type" value="Genomic_DNA"/>
</dbReference>
<feature type="region of interest" description="Disordered" evidence="1">
    <location>
        <begin position="1"/>
        <end position="25"/>
    </location>
</feature>
<evidence type="ECO:0008006" key="4">
    <source>
        <dbReference type="Google" id="ProtNLM"/>
    </source>
</evidence>
<dbReference type="Gene3D" id="1.10.238.10">
    <property type="entry name" value="EF-hand"/>
    <property type="match status" value="1"/>
</dbReference>
<organism evidence="2 3">
    <name type="scientific">Thecamonas trahens ATCC 50062</name>
    <dbReference type="NCBI Taxonomy" id="461836"/>
    <lineage>
        <taxon>Eukaryota</taxon>
        <taxon>Apusozoa</taxon>
        <taxon>Apusomonadida</taxon>
        <taxon>Apusomonadidae</taxon>
        <taxon>Thecamonas</taxon>
    </lineage>
</organism>
<accession>A0A0L0D1L6</accession>
<proteinExistence type="predicted"/>
<dbReference type="Proteomes" id="UP000054408">
    <property type="component" value="Unassembled WGS sequence"/>
</dbReference>
<sequence>MSRDSVFSLTEVADVGEGEGRPLPRPSVYTAALLREAFMAAAASGGDKAGSDNGGAGGGGGGAGAGGSGGGGGVVGTGMVAGAGTAVAGPVETSDGRAVAPPPDGKGELLLPVRDLPLALKLVGYMDAEIRGIVAAYPERLGRLAADLTSKAESGAGDDGGQAGLAASTLSVPEASPRRLVVPGMGELRDLNNSWMHLLAERKQAQRDGSGSPPLISGPHSPRSPRSPQSPQSPGSPSSPPHTARQRGRRSRAPSISVDNPLTFAEFCQFASGSIAPSLSSDSVLEAFRVFSSATQEAGLVRKRELKKHLVHRLAGTFSAAEIEEVLSEFCPNASDYFDYEAFTTALFDADPYPTS</sequence>
<evidence type="ECO:0000313" key="2">
    <source>
        <dbReference type="EMBL" id="KNC46137.1"/>
    </source>
</evidence>
<feature type="region of interest" description="Disordered" evidence="1">
    <location>
        <begin position="203"/>
        <end position="256"/>
    </location>
</feature>
<dbReference type="SUPFAM" id="SSF47473">
    <property type="entry name" value="EF-hand"/>
    <property type="match status" value="1"/>
</dbReference>
<dbReference type="AlphaFoldDB" id="A0A0L0D1L6"/>
<name>A0A0L0D1L6_THETB</name>
<evidence type="ECO:0000313" key="3">
    <source>
        <dbReference type="Proteomes" id="UP000054408"/>
    </source>
</evidence>
<dbReference type="GeneID" id="25560071"/>